<dbReference type="InterPro" id="IPR036390">
    <property type="entry name" value="WH_DNA-bd_sf"/>
</dbReference>
<dbReference type="PANTHER" id="PTHR30537:SF26">
    <property type="entry name" value="GLYCINE CLEAVAGE SYSTEM TRANSCRIPTIONAL ACTIVATOR"/>
    <property type="match status" value="1"/>
</dbReference>
<proteinExistence type="inferred from homology"/>
<dbReference type="PANTHER" id="PTHR30537">
    <property type="entry name" value="HTH-TYPE TRANSCRIPTIONAL REGULATOR"/>
    <property type="match status" value="1"/>
</dbReference>
<evidence type="ECO:0000313" key="8">
    <source>
        <dbReference type="Proteomes" id="UP000433101"/>
    </source>
</evidence>
<feature type="region of interest" description="Disordered" evidence="5">
    <location>
        <begin position="294"/>
        <end position="313"/>
    </location>
</feature>
<evidence type="ECO:0000256" key="2">
    <source>
        <dbReference type="ARBA" id="ARBA00023015"/>
    </source>
</evidence>
<dbReference type="PRINTS" id="PR00039">
    <property type="entry name" value="HTHLYSR"/>
</dbReference>
<evidence type="ECO:0000256" key="3">
    <source>
        <dbReference type="ARBA" id="ARBA00023125"/>
    </source>
</evidence>
<dbReference type="GO" id="GO:0006351">
    <property type="term" value="P:DNA-templated transcription"/>
    <property type="evidence" value="ECO:0007669"/>
    <property type="project" value="TreeGrafter"/>
</dbReference>
<reference evidence="7 8" key="1">
    <citation type="submission" date="2019-12" db="EMBL/GenBank/DDBJ databases">
        <authorList>
            <person name="Li M."/>
        </authorList>
    </citation>
    <scope>NUCLEOTIDE SEQUENCE [LARGE SCALE GENOMIC DNA]</scope>
    <source>
        <strain evidence="7 8">GBMRC 2046</strain>
    </source>
</reference>
<protein>
    <submittedName>
        <fullName evidence="7">Transcriptional regulator GcvA</fullName>
    </submittedName>
</protein>
<evidence type="ECO:0000256" key="1">
    <source>
        <dbReference type="ARBA" id="ARBA00009437"/>
    </source>
</evidence>
<dbReference type="SUPFAM" id="SSF53850">
    <property type="entry name" value="Periplasmic binding protein-like II"/>
    <property type="match status" value="1"/>
</dbReference>
<dbReference type="InterPro" id="IPR000847">
    <property type="entry name" value="LysR_HTH_N"/>
</dbReference>
<dbReference type="InterPro" id="IPR058163">
    <property type="entry name" value="LysR-type_TF_proteobact-type"/>
</dbReference>
<dbReference type="PROSITE" id="PS50931">
    <property type="entry name" value="HTH_LYSR"/>
    <property type="match status" value="1"/>
</dbReference>
<evidence type="ECO:0000256" key="4">
    <source>
        <dbReference type="ARBA" id="ARBA00023163"/>
    </source>
</evidence>
<gene>
    <name evidence="7" type="primary">gcvA</name>
    <name evidence="7" type="ORF">GR183_10455</name>
</gene>
<dbReference type="SUPFAM" id="SSF46785">
    <property type="entry name" value="Winged helix' DNA-binding domain"/>
    <property type="match status" value="1"/>
</dbReference>
<evidence type="ECO:0000313" key="7">
    <source>
        <dbReference type="EMBL" id="MXN65322.1"/>
    </source>
</evidence>
<dbReference type="Gene3D" id="1.10.10.10">
    <property type="entry name" value="Winged helix-like DNA-binding domain superfamily/Winged helix DNA-binding domain"/>
    <property type="match status" value="1"/>
</dbReference>
<comment type="similarity">
    <text evidence="1">Belongs to the LysR transcriptional regulatory family.</text>
</comment>
<dbReference type="GO" id="GO:0043565">
    <property type="term" value="F:sequence-specific DNA binding"/>
    <property type="evidence" value="ECO:0007669"/>
    <property type="project" value="TreeGrafter"/>
</dbReference>
<dbReference type="CDD" id="cd08432">
    <property type="entry name" value="PBP2_GcdR_TrpI_HvrB_AmpR_like"/>
    <property type="match status" value="1"/>
</dbReference>
<evidence type="ECO:0000259" key="6">
    <source>
        <dbReference type="PROSITE" id="PS50931"/>
    </source>
</evidence>
<name>A0A7X3LUF8_9HYPH</name>
<dbReference type="AlphaFoldDB" id="A0A7X3LUF8"/>
<keyword evidence="8" id="KW-1185">Reference proteome</keyword>
<dbReference type="InterPro" id="IPR036388">
    <property type="entry name" value="WH-like_DNA-bd_sf"/>
</dbReference>
<dbReference type="EMBL" id="WUMV01000003">
    <property type="protein sequence ID" value="MXN65322.1"/>
    <property type="molecule type" value="Genomic_DNA"/>
</dbReference>
<dbReference type="InterPro" id="IPR005119">
    <property type="entry name" value="LysR_subst-bd"/>
</dbReference>
<dbReference type="Proteomes" id="UP000433101">
    <property type="component" value="Unassembled WGS sequence"/>
</dbReference>
<keyword evidence="2" id="KW-0805">Transcription regulation</keyword>
<dbReference type="GO" id="GO:0003700">
    <property type="term" value="F:DNA-binding transcription factor activity"/>
    <property type="evidence" value="ECO:0007669"/>
    <property type="project" value="InterPro"/>
</dbReference>
<dbReference type="Pfam" id="PF03466">
    <property type="entry name" value="LysR_substrate"/>
    <property type="match status" value="1"/>
</dbReference>
<dbReference type="NCBIfam" id="NF008352">
    <property type="entry name" value="PRK11139.1"/>
    <property type="match status" value="1"/>
</dbReference>
<dbReference type="FunFam" id="1.10.10.10:FF:000038">
    <property type="entry name" value="Glycine cleavage system transcriptional activator"/>
    <property type="match status" value="1"/>
</dbReference>
<evidence type="ECO:0000256" key="5">
    <source>
        <dbReference type="SAM" id="MobiDB-lite"/>
    </source>
</evidence>
<dbReference type="Pfam" id="PF00126">
    <property type="entry name" value="HTH_1"/>
    <property type="match status" value="1"/>
</dbReference>
<comment type="caution">
    <text evidence="7">The sequence shown here is derived from an EMBL/GenBank/DDBJ whole genome shotgun (WGS) entry which is preliminary data.</text>
</comment>
<accession>A0A7X3LUF8</accession>
<dbReference type="Gene3D" id="3.40.190.10">
    <property type="entry name" value="Periplasmic binding protein-like II"/>
    <property type="match status" value="2"/>
</dbReference>
<sequence length="313" mass="34295">MSPLPPLASLRAFEAAARHLSFKRAADELGVTPTAISHQVRLLEEIIGSKLFERQPRKVALTEIGVMMFPPLRDAFSSMAKAVGQARRNTGQRAVTLTSTTAFAAKWLVPRIKRFSAQNPDITLRIHPSESVVDLHAGAADCAIRYGRAPFAELVSEPLFEERFAPICNPRLGIRDLADLKHQTLLHSEWRKQDEFTPSWRRWCDIAGVTDIDTRGGAVFTDDSHVIQATIAGQGIALLSSVLVHDDLRSGLLTQPFGPDLAGLGYHFVYPEAAAGNANIQAVRSWLSAEVSNTPENADTAAMEQKRTKLPEG</sequence>
<keyword evidence="3" id="KW-0238">DNA-binding</keyword>
<organism evidence="7 8">
    <name type="scientific">Stappia sediminis</name>
    <dbReference type="NCBI Taxonomy" id="2692190"/>
    <lineage>
        <taxon>Bacteria</taxon>
        <taxon>Pseudomonadati</taxon>
        <taxon>Pseudomonadota</taxon>
        <taxon>Alphaproteobacteria</taxon>
        <taxon>Hyphomicrobiales</taxon>
        <taxon>Stappiaceae</taxon>
        <taxon>Stappia</taxon>
    </lineage>
</organism>
<keyword evidence="4" id="KW-0804">Transcription</keyword>
<feature type="domain" description="HTH lysR-type" evidence="6">
    <location>
        <begin position="5"/>
        <end position="62"/>
    </location>
</feature>
<feature type="compositionally biased region" description="Basic and acidic residues" evidence="5">
    <location>
        <begin position="304"/>
        <end position="313"/>
    </location>
</feature>